<name>T0S0M5_SAPDV</name>
<accession>T0S0M5</accession>
<feature type="compositionally biased region" description="Acidic residues" evidence="1">
    <location>
        <begin position="206"/>
        <end position="215"/>
    </location>
</feature>
<proteinExistence type="predicted"/>
<dbReference type="InParanoid" id="T0S0M5"/>
<evidence type="ECO:0000313" key="2">
    <source>
        <dbReference type="EMBL" id="EQC36277.1"/>
    </source>
</evidence>
<feature type="region of interest" description="Disordered" evidence="1">
    <location>
        <begin position="185"/>
        <end position="215"/>
    </location>
</feature>
<dbReference type="EMBL" id="JH767148">
    <property type="protein sequence ID" value="EQC36277.1"/>
    <property type="molecule type" value="Genomic_DNA"/>
</dbReference>
<dbReference type="eggNOG" id="ENOG502S3QG">
    <property type="taxonomic scope" value="Eukaryota"/>
</dbReference>
<dbReference type="STRING" id="1156394.T0S0M5"/>
<evidence type="ECO:0000313" key="3">
    <source>
        <dbReference type="Proteomes" id="UP000030762"/>
    </source>
</evidence>
<dbReference type="OrthoDB" id="79675at2759"/>
<feature type="compositionally biased region" description="Pro residues" evidence="1">
    <location>
        <begin position="186"/>
        <end position="201"/>
    </location>
</feature>
<sequence>MGRSQLQYRRGRGRGVGPAGRGERVPAHLRNLESNAYRFQEDEAVDENELEDDVDEPPPTGKQDLRYNPDIQHMPASTSTGGIGYFQSKTEREWEADLEAMKPNDVSLDFKVIGDHLQTLPPATRYDIDPKYCIDLVFEAPESPVKSTLPPTPTPTPVIAVPTAPVVVTPVVKPAAAKPAVVAKATPPPAPVVPKPAPPPAHAALDDELDELLNM</sequence>
<dbReference type="Proteomes" id="UP000030762">
    <property type="component" value="Unassembled WGS sequence"/>
</dbReference>
<reference evidence="2 3" key="1">
    <citation type="submission" date="2012-04" db="EMBL/GenBank/DDBJ databases">
        <title>The Genome Sequence of Saprolegnia declina VS20.</title>
        <authorList>
            <consortium name="The Broad Institute Genome Sequencing Platform"/>
            <person name="Russ C."/>
            <person name="Nusbaum C."/>
            <person name="Tyler B."/>
            <person name="van West P."/>
            <person name="Dieguez-Uribeondo J."/>
            <person name="de Bruijn I."/>
            <person name="Tripathy S."/>
            <person name="Jiang R."/>
            <person name="Young S.K."/>
            <person name="Zeng Q."/>
            <person name="Gargeya S."/>
            <person name="Fitzgerald M."/>
            <person name="Haas B."/>
            <person name="Abouelleil A."/>
            <person name="Alvarado L."/>
            <person name="Arachchi H.M."/>
            <person name="Berlin A."/>
            <person name="Chapman S.B."/>
            <person name="Goldberg J."/>
            <person name="Griggs A."/>
            <person name="Gujja S."/>
            <person name="Hansen M."/>
            <person name="Howarth C."/>
            <person name="Imamovic A."/>
            <person name="Larimer J."/>
            <person name="McCowen C."/>
            <person name="Montmayeur A."/>
            <person name="Murphy C."/>
            <person name="Neiman D."/>
            <person name="Pearson M."/>
            <person name="Priest M."/>
            <person name="Roberts A."/>
            <person name="Saif S."/>
            <person name="Shea T."/>
            <person name="Sisk P."/>
            <person name="Sykes S."/>
            <person name="Wortman J."/>
            <person name="Nusbaum C."/>
            <person name="Birren B."/>
        </authorList>
    </citation>
    <scope>NUCLEOTIDE SEQUENCE [LARGE SCALE GENOMIC DNA]</scope>
    <source>
        <strain evidence="2 3">VS20</strain>
    </source>
</reference>
<feature type="region of interest" description="Disordered" evidence="1">
    <location>
        <begin position="1"/>
        <end position="84"/>
    </location>
</feature>
<evidence type="ECO:0000256" key="1">
    <source>
        <dbReference type="SAM" id="MobiDB-lite"/>
    </source>
</evidence>
<dbReference type="RefSeq" id="XP_008610383.1">
    <property type="nucleotide sequence ID" value="XM_008612161.1"/>
</dbReference>
<organism evidence="2 3">
    <name type="scientific">Saprolegnia diclina (strain VS20)</name>
    <dbReference type="NCBI Taxonomy" id="1156394"/>
    <lineage>
        <taxon>Eukaryota</taxon>
        <taxon>Sar</taxon>
        <taxon>Stramenopiles</taxon>
        <taxon>Oomycota</taxon>
        <taxon>Saprolegniomycetes</taxon>
        <taxon>Saprolegniales</taxon>
        <taxon>Saprolegniaceae</taxon>
        <taxon>Saprolegnia</taxon>
    </lineage>
</organism>
<dbReference type="VEuPathDB" id="FungiDB:SDRG_06381"/>
<dbReference type="OMA" id="PKYCIDL"/>
<gene>
    <name evidence="2" type="ORF">SDRG_06381</name>
</gene>
<keyword evidence="3" id="KW-1185">Reference proteome</keyword>
<dbReference type="GeneID" id="19947108"/>
<dbReference type="AlphaFoldDB" id="T0S0M5"/>
<feature type="compositionally biased region" description="Acidic residues" evidence="1">
    <location>
        <begin position="42"/>
        <end position="56"/>
    </location>
</feature>
<protein>
    <submittedName>
        <fullName evidence="2">Uncharacterized protein</fullName>
    </submittedName>
</protein>